<keyword evidence="15" id="KW-1185">Reference proteome</keyword>
<evidence type="ECO:0000256" key="9">
    <source>
        <dbReference type="ARBA" id="ARBA00023235"/>
    </source>
</evidence>
<keyword evidence="5 12" id="KW-0378">Hydrolase</keyword>
<gene>
    <name evidence="14" type="primary">dnaB</name>
    <name evidence="14" type="ORF">WG617_02840</name>
</gene>
<dbReference type="RefSeq" id="WP_338822495.1">
    <property type="nucleotide sequence ID" value="NZ_CP148067.1"/>
</dbReference>
<evidence type="ECO:0000256" key="6">
    <source>
        <dbReference type="ARBA" id="ARBA00022806"/>
    </source>
</evidence>
<keyword evidence="8 12" id="KW-0238">DNA-binding</keyword>
<evidence type="ECO:0000256" key="5">
    <source>
        <dbReference type="ARBA" id="ARBA00022801"/>
    </source>
</evidence>
<evidence type="ECO:0000256" key="2">
    <source>
        <dbReference type="ARBA" id="ARBA00022515"/>
    </source>
</evidence>
<protein>
    <recommendedName>
        <fullName evidence="11 12">Replicative DNA helicase</fullName>
        <ecNumber evidence="11 12">5.6.2.3</ecNumber>
    </recommendedName>
</protein>
<evidence type="ECO:0000259" key="13">
    <source>
        <dbReference type="PROSITE" id="PS51199"/>
    </source>
</evidence>
<name>A0ABZ2RPH3_9BACT</name>
<organism evidence="14 15">
    <name type="scientific">Mycoplasmopsis felifaucium</name>
    <dbReference type="NCBI Taxonomy" id="35768"/>
    <lineage>
        <taxon>Bacteria</taxon>
        <taxon>Bacillati</taxon>
        <taxon>Mycoplasmatota</taxon>
        <taxon>Mycoplasmoidales</taxon>
        <taxon>Metamycoplasmataceae</taxon>
        <taxon>Mycoplasmopsis</taxon>
    </lineage>
</organism>
<dbReference type="PANTHER" id="PTHR30153">
    <property type="entry name" value="REPLICATIVE DNA HELICASE DNAB"/>
    <property type="match status" value="1"/>
</dbReference>
<keyword evidence="9" id="KW-0413">Isomerase</keyword>
<dbReference type="InterPro" id="IPR007694">
    <property type="entry name" value="DNA_helicase_DnaB-like_C"/>
</dbReference>
<dbReference type="Proteomes" id="UP001477443">
    <property type="component" value="Chromosome"/>
</dbReference>
<comment type="function">
    <text evidence="12">The main replicative DNA helicase, it participates in initiation and elongation during chromosome replication. Travels ahead of the DNA replisome, separating dsDNA into templates for DNA synthesis. A processive ATP-dependent 5'-3' DNA helicase it has DNA-dependent ATPase activity.</text>
</comment>
<evidence type="ECO:0000256" key="3">
    <source>
        <dbReference type="ARBA" id="ARBA00022705"/>
    </source>
</evidence>
<accession>A0ABZ2RPH3</accession>
<dbReference type="InterPro" id="IPR016136">
    <property type="entry name" value="DNA_helicase_N/primase_C"/>
</dbReference>
<reference evidence="14" key="1">
    <citation type="submission" date="2024-03" db="EMBL/GenBank/DDBJ databases">
        <title>Complete genome sequence of Mycoplasma felifaucium Z921 isolated from the trachea of a cheetah.</title>
        <authorList>
            <person name="Spergser J."/>
        </authorList>
    </citation>
    <scope>NUCLEOTIDE SEQUENCE [LARGE SCALE GENOMIC DNA]</scope>
    <source>
        <strain evidence="14">Z921</strain>
    </source>
</reference>
<comment type="catalytic activity">
    <reaction evidence="10 12">
        <text>ATP + H2O = ADP + phosphate + H(+)</text>
        <dbReference type="Rhea" id="RHEA:13065"/>
        <dbReference type="ChEBI" id="CHEBI:15377"/>
        <dbReference type="ChEBI" id="CHEBI:15378"/>
        <dbReference type="ChEBI" id="CHEBI:30616"/>
        <dbReference type="ChEBI" id="CHEBI:43474"/>
        <dbReference type="ChEBI" id="CHEBI:456216"/>
        <dbReference type="EC" id="5.6.2.3"/>
    </reaction>
</comment>
<dbReference type="GO" id="GO:0003678">
    <property type="term" value="F:DNA helicase activity"/>
    <property type="evidence" value="ECO:0007669"/>
    <property type="project" value="UniProtKB-EC"/>
</dbReference>
<evidence type="ECO:0000256" key="11">
    <source>
        <dbReference type="NCBIfam" id="TIGR00665"/>
    </source>
</evidence>
<dbReference type="SUPFAM" id="SSF52540">
    <property type="entry name" value="P-loop containing nucleoside triphosphate hydrolases"/>
    <property type="match status" value="1"/>
</dbReference>
<evidence type="ECO:0000256" key="8">
    <source>
        <dbReference type="ARBA" id="ARBA00023125"/>
    </source>
</evidence>
<dbReference type="EMBL" id="CP148067">
    <property type="protein sequence ID" value="WXL28934.1"/>
    <property type="molecule type" value="Genomic_DNA"/>
</dbReference>
<evidence type="ECO:0000256" key="12">
    <source>
        <dbReference type="RuleBase" id="RU362085"/>
    </source>
</evidence>
<dbReference type="Gene3D" id="3.40.50.300">
    <property type="entry name" value="P-loop containing nucleotide triphosphate hydrolases"/>
    <property type="match status" value="1"/>
</dbReference>
<evidence type="ECO:0000256" key="1">
    <source>
        <dbReference type="ARBA" id="ARBA00008428"/>
    </source>
</evidence>
<dbReference type="SUPFAM" id="SSF48024">
    <property type="entry name" value="N-terminal domain of DnaB helicase"/>
    <property type="match status" value="1"/>
</dbReference>
<evidence type="ECO:0000256" key="4">
    <source>
        <dbReference type="ARBA" id="ARBA00022741"/>
    </source>
</evidence>
<dbReference type="InterPro" id="IPR027417">
    <property type="entry name" value="P-loop_NTPase"/>
</dbReference>
<evidence type="ECO:0000256" key="10">
    <source>
        <dbReference type="ARBA" id="ARBA00048954"/>
    </source>
</evidence>
<keyword evidence="7 12" id="KW-0067">ATP-binding</keyword>
<dbReference type="InterPro" id="IPR036185">
    <property type="entry name" value="DNA_heli_DnaB-like_N_sf"/>
</dbReference>
<sequence>MVSKFSKPYIEKALLGLVYIQDRCASYVIPYLTREDFTIHENACFFDILLDLFSSNNSINYEQVLLLAQKKKYSFINFAFISDLEINAGLTTNITANIKELVRLTKLRTLERKLGVVLNQIQADVEIDEEVVIGEIQNLLLDLDKNASMQNFISSKEASDEMLKELHHKRTMGPNDISGIATGFLPIDMNTQGFQPGELIIIAARPAMGKTAFALNIANNVALKHKKVVFFTLEMTATSLMTRLYGINTEIDLSKFKQASSLSDNDMLRIEAVRRTYINKLDLLIDESSDNDINNLIWKCRRLNKISGIDLIVVDYLQLLSGSDGSRSRDSRQTEISKISRALKTLALELKVPVIALSQLSREVEKREDKRPLLSDLRESGAIEQDADIVMFLYRKNYYKKKKEIVQDQLEHGDIGDVTDVIIAKHRNGPTDDYQLFFRMNCGKFMNPLWEVDDNINSNSTFGDDE</sequence>
<proteinExistence type="inferred from homology"/>
<feature type="domain" description="SF4 helicase" evidence="13">
    <location>
        <begin position="173"/>
        <end position="452"/>
    </location>
</feature>
<dbReference type="Pfam" id="PF03796">
    <property type="entry name" value="DnaB_C"/>
    <property type="match status" value="1"/>
</dbReference>
<dbReference type="PANTHER" id="PTHR30153:SF2">
    <property type="entry name" value="REPLICATIVE DNA HELICASE"/>
    <property type="match status" value="1"/>
</dbReference>
<dbReference type="GO" id="GO:0016787">
    <property type="term" value="F:hydrolase activity"/>
    <property type="evidence" value="ECO:0007669"/>
    <property type="project" value="UniProtKB-KW"/>
</dbReference>
<keyword evidence="3 12" id="KW-0235">DNA replication</keyword>
<dbReference type="PROSITE" id="PS51199">
    <property type="entry name" value="SF4_HELICASE"/>
    <property type="match status" value="1"/>
</dbReference>
<dbReference type="CDD" id="cd00984">
    <property type="entry name" value="DnaB_C"/>
    <property type="match status" value="1"/>
</dbReference>
<dbReference type="InterPro" id="IPR007692">
    <property type="entry name" value="DNA_helicase_DnaB"/>
</dbReference>
<keyword evidence="2 12" id="KW-0639">Primosome</keyword>
<evidence type="ECO:0000313" key="14">
    <source>
        <dbReference type="EMBL" id="WXL28934.1"/>
    </source>
</evidence>
<comment type="similarity">
    <text evidence="1 12">Belongs to the helicase family. DnaB subfamily.</text>
</comment>
<dbReference type="Pfam" id="PF00772">
    <property type="entry name" value="DnaB"/>
    <property type="match status" value="1"/>
</dbReference>
<keyword evidence="6 12" id="KW-0347">Helicase</keyword>
<dbReference type="Gene3D" id="1.10.860.10">
    <property type="entry name" value="DNAb Helicase, Chain A"/>
    <property type="match status" value="1"/>
</dbReference>
<dbReference type="InterPro" id="IPR007693">
    <property type="entry name" value="DNA_helicase_DnaB-like_N"/>
</dbReference>
<evidence type="ECO:0000256" key="7">
    <source>
        <dbReference type="ARBA" id="ARBA00022840"/>
    </source>
</evidence>
<dbReference type="NCBIfam" id="TIGR00665">
    <property type="entry name" value="DnaB"/>
    <property type="match status" value="1"/>
</dbReference>
<evidence type="ECO:0000313" key="15">
    <source>
        <dbReference type="Proteomes" id="UP001477443"/>
    </source>
</evidence>
<keyword evidence="4 12" id="KW-0547">Nucleotide-binding</keyword>
<dbReference type="EC" id="5.6.2.3" evidence="11 12"/>